<evidence type="ECO:0000313" key="13">
    <source>
        <dbReference type="Proteomes" id="UP000792457"/>
    </source>
</evidence>
<dbReference type="InterPro" id="IPR031356">
    <property type="entry name" value="Stealth_CR4"/>
</dbReference>
<dbReference type="InterPro" id="IPR031357">
    <property type="entry name" value="Stealth_CR3"/>
</dbReference>
<reference evidence="12" key="1">
    <citation type="submission" date="2013-04" db="EMBL/GenBank/DDBJ databases">
        <authorList>
            <person name="Qu J."/>
            <person name="Murali S.C."/>
            <person name="Bandaranaike D."/>
            <person name="Bellair M."/>
            <person name="Blankenburg K."/>
            <person name="Chao H."/>
            <person name="Dinh H."/>
            <person name="Doddapaneni H."/>
            <person name="Downs B."/>
            <person name="Dugan-Rocha S."/>
            <person name="Elkadiri S."/>
            <person name="Gnanaolivu R.D."/>
            <person name="Hernandez B."/>
            <person name="Javaid M."/>
            <person name="Jayaseelan J.C."/>
            <person name="Lee S."/>
            <person name="Li M."/>
            <person name="Ming W."/>
            <person name="Munidasa M."/>
            <person name="Muniz J."/>
            <person name="Nguyen L."/>
            <person name="Ongeri F."/>
            <person name="Osuji N."/>
            <person name="Pu L.-L."/>
            <person name="Puazo M."/>
            <person name="Qu C."/>
            <person name="Quiroz J."/>
            <person name="Raj R."/>
            <person name="Weissenberger G."/>
            <person name="Xin Y."/>
            <person name="Zou X."/>
            <person name="Han Y."/>
            <person name="Richards S."/>
            <person name="Worley K."/>
            <person name="Muzny D."/>
            <person name="Gibbs R."/>
        </authorList>
    </citation>
    <scope>NUCLEOTIDE SEQUENCE</scope>
    <source>
        <strain evidence="12">Sampled in the wild</strain>
    </source>
</reference>
<keyword evidence="5 10" id="KW-1133">Transmembrane helix</keyword>
<reference evidence="12" key="2">
    <citation type="submission" date="2017-10" db="EMBL/GenBank/DDBJ databases">
        <title>Ladona fulva Genome sequencing and assembly.</title>
        <authorList>
            <person name="Murali S."/>
            <person name="Richards S."/>
            <person name="Bandaranaike D."/>
            <person name="Bellair M."/>
            <person name="Blankenburg K."/>
            <person name="Chao H."/>
            <person name="Dinh H."/>
            <person name="Doddapaneni H."/>
            <person name="Dugan-Rocha S."/>
            <person name="Elkadiri S."/>
            <person name="Gnanaolivu R."/>
            <person name="Hernandez B."/>
            <person name="Skinner E."/>
            <person name="Javaid M."/>
            <person name="Lee S."/>
            <person name="Li M."/>
            <person name="Ming W."/>
            <person name="Munidasa M."/>
            <person name="Muniz J."/>
            <person name="Nguyen L."/>
            <person name="Hughes D."/>
            <person name="Osuji N."/>
            <person name="Pu L.-L."/>
            <person name="Puazo M."/>
            <person name="Qu C."/>
            <person name="Quiroz J."/>
            <person name="Raj R."/>
            <person name="Weissenberger G."/>
            <person name="Xin Y."/>
            <person name="Zou X."/>
            <person name="Han Y."/>
            <person name="Worley K."/>
            <person name="Muzny D."/>
            <person name="Gibbs R."/>
        </authorList>
    </citation>
    <scope>NUCLEOTIDE SEQUENCE</scope>
    <source>
        <strain evidence="12">Sampled in the wild</strain>
    </source>
</reference>
<dbReference type="OrthoDB" id="263283at2759"/>
<dbReference type="GO" id="GO:0005794">
    <property type="term" value="C:Golgi apparatus"/>
    <property type="evidence" value="ECO:0007669"/>
    <property type="project" value="TreeGrafter"/>
</dbReference>
<dbReference type="GO" id="GO:0046835">
    <property type="term" value="P:carbohydrate phosphorylation"/>
    <property type="evidence" value="ECO:0007669"/>
    <property type="project" value="TreeGrafter"/>
</dbReference>
<keyword evidence="6 10" id="KW-0472">Membrane</keyword>
<evidence type="ECO:0000256" key="9">
    <source>
        <dbReference type="ARBA" id="ARBA00046288"/>
    </source>
</evidence>
<dbReference type="Pfam" id="PF17102">
    <property type="entry name" value="Stealth_CR3"/>
    <property type="match status" value="1"/>
</dbReference>
<dbReference type="Pfam" id="PF00066">
    <property type="entry name" value="Notch"/>
    <property type="match status" value="2"/>
</dbReference>
<proteinExistence type="inferred from homology"/>
<dbReference type="PANTHER" id="PTHR24045">
    <property type="match status" value="1"/>
</dbReference>
<dbReference type="GO" id="GO:0003976">
    <property type="term" value="F:UDP-N-acetylglucosamine-lysosomal-enzyme N-acetylglucosaminephosphotransferase activity"/>
    <property type="evidence" value="ECO:0007669"/>
    <property type="project" value="TreeGrafter"/>
</dbReference>
<dbReference type="InterPro" id="IPR021520">
    <property type="entry name" value="Stealth_CR2"/>
</dbReference>
<evidence type="ECO:0000313" key="12">
    <source>
        <dbReference type="EMBL" id="KAG8227809.1"/>
    </source>
</evidence>
<dbReference type="Pfam" id="PF17103">
    <property type="entry name" value="Stealth_CR4"/>
    <property type="match status" value="1"/>
</dbReference>
<dbReference type="InterPro" id="IPR000800">
    <property type="entry name" value="Notch_dom"/>
</dbReference>
<feature type="domain" description="LNR" evidence="11">
    <location>
        <begin position="210"/>
        <end position="251"/>
    </location>
</feature>
<dbReference type="Proteomes" id="UP000792457">
    <property type="component" value="Unassembled WGS sequence"/>
</dbReference>
<evidence type="ECO:0000256" key="6">
    <source>
        <dbReference type="ARBA" id="ARBA00023136"/>
    </source>
</evidence>
<keyword evidence="8" id="KW-0325">Glycoprotein</keyword>
<dbReference type="Gene3D" id="4.10.470.20">
    <property type="match status" value="2"/>
</dbReference>
<comment type="subcellular location">
    <subcellularLocation>
        <location evidence="9">Endomembrane system</location>
        <topology evidence="9">Single-pass type I membrane protein</topology>
    </subcellularLocation>
</comment>
<keyword evidence="4" id="KW-0677">Repeat</keyword>
<feature type="transmembrane region" description="Helical" evidence="10">
    <location>
        <begin position="842"/>
        <end position="863"/>
    </location>
</feature>
<dbReference type="InterPro" id="IPR035993">
    <property type="entry name" value="Notch-like_dom_sf"/>
</dbReference>
<evidence type="ECO:0000256" key="5">
    <source>
        <dbReference type="ARBA" id="ARBA00022989"/>
    </source>
</evidence>
<gene>
    <name evidence="12" type="ORF">J437_LFUL006223</name>
</gene>
<evidence type="ECO:0000256" key="1">
    <source>
        <dbReference type="ARBA" id="ARBA00007583"/>
    </source>
</evidence>
<keyword evidence="2" id="KW-0808">Transferase</keyword>
<dbReference type="EMBL" id="KZ308341">
    <property type="protein sequence ID" value="KAG8227809.1"/>
    <property type="molecule type" value="Genomic_DNA"/>
</dbReference>
<dbReference type="PROSITE" id="PS50258">
    <property type="entry name" value="LNR"/>
    <property type="match status" value="1"/>
</dbReference>
<dbReference type="SUPFAM" id="SSF90193">
    <property type="entry name" value="Notch domain"/>
    <property type="match status" value="1"/>
</dbReference>
<dbReference type="InterPro" id="IPR047141">
    <property type="entry name" value="Stealth"/>
</dbReference>
<sequence>MTKDDFVSLNPLVNKLTKRNKTHSVSNVDFRKASALGFQGGHKEDVGFPYSELIPYMTLSGNLTIQGKAVKVHRATLVLELSSTENLGDFSPSRFDDKEELRYSLRSVEQFAPWVRHIWLVTNGQIPHWINLEHPRLTLITHDEIFLNVSHLPTFGSPAIESHLHRIPGLSEKFLYLNDDMLFGKEVWPDDFYTAAYGQKVYLSWPVPECHEGCPPLWIGDGYCDRACNHSECHWDGGDCLPGNEASRWMSPGFRPGSLKKGDGDGIDDDDEGFQRGDDDGELWGEGNNNDIAELCGPHCTDSWLADKYCDINCNNMACGFDAGDCGTSHFHQMAAFDLLANVKTYHVPSGALSVYWNLTNFMKDGSEITHGEYTDSKAVRVMALSIKLFTITLVLKPGYNDTVMSVSLKGKKNRDPIKGQKETLFEKLKSSAPINSKTDTVTANLANEKNPLQITPFAEGVQLAPKVLMREKAIKSTIHSMMKVLHSTKYPDFSIKQARTQDNQNDDKKEFKARSLKSFSWSNDYVKHTKENSFPKIDFLHEIQEDSHDEIPHAEQRWRSRRLQDSFADSLLYVNRLYDKAYGLEARKVPAHMAHLIDKKVMEELQARFPKEWDETSSHKVRSPHDMQYAFSYFYFLMSEKTAVPVSEIFDNFDTDHSGTWSDREIRTVLARIYDHPLTYDKVLRFERSLINCSNSISLDEQIEIPSNERYLDSKLPVVTKALIIGCQPISETLTKKFGKHHRFKYQVVGDEEVAFKMLNSDINSAIAQLDDIRKKPRKFVCLNDNLDPQQPKNNDKVRILLKDLFEALYPKPSSFELPPEYRNRFLKMSELREWRAHHTWLRIIVYISIAILITFSLTNFFHNEVIRVWKKLLRHPRSRRIRGRSKTKDITFV</sequence>
<evidence type="ECO:0000256" key="7">
    <source>
        <dbReference type="ARBA" id="ARBA00023157"/>
    </source>
</evidence>
<evidence type="ECO:0000256" key="10">
    <source>
        <dbReference type="SAM" id="Phobius"/>
    </source>
</evidence>
<comment type="similarity">
    <text evidence="1">Belongs to the stealth family.</text>
</comment>
<evidence type="ECO:0000256" key="4">
    <source>
        <dbReference type="ARBA" id="ARBA00022737"/>
    </source>
</evidence>
<keyword evidence="13" id="KW-1185">Reference proteome</keyword>
<dbReference type="SMART" id="SM00004">
    <property type="entry name" value="NL"/>
    <property type="match status" value="2"/>
</dbReference>
<evidence type="ECO:0000256" key="2">
    <source>
        <dbReference type="ARBA" id="ARBA00022679"/>
    </source>
</evidence>
<evidence type="ECO:0000256" key="8">
    <source>
        <dbReference type="ARBA" id="ARBA00023180"/>
    </source>
</evidence>
<keyword evidence="7" id="KW-1015">Disulfide bond</keyword>
<dbReference type="AlphaFoldDB" id="A0A8K0P1M1"/>
<keyword evidence="3 10" id="KW-0812">Transmembrane</keyword>
<dbReference type="Pfam" id="PF11380">
    <property type="entry name" value="Stealth_CR2"/>
    <property type="match status" value="1"/>
</dbReference>
<evidence type="ECO:0000256" key="3">
    <source>
        <dbReference type="ARBA" id="ARBA00022692"/>
    </source>
</evidence>
<dbReference type="PANTHER" id="PTHR24045:SF0">
    <property type="entry name" value="N-ACETYLGLUCOSAMINE-1-PHOSPHOTRANSFERASE SUBUNITS ALPHA_BETA"/>
    <property type="match status" value="1"/>
</dbReference>
<dbReference type="GO" id="GO:0016256">
    <property type="term" value="P:N-glycan processing to lysosome"/>
    <property type="evidence" value="ECO:0007669"/>
    <property type="project" value="TreeGrafter"/>
</dbReference>
<accession>A0A8K0P1M1</accession>
<protein>
    <recommendedName>
        <fullName evidence="11">LNR domain-containing protein</fullName>
    </recommendedName>
</protein>
<comment type="caution">
    <text evidence="12">The sequence shown here is derived from an EMBL/GenBank/DDBJ whole genome shotgun (WGS) entry which is preliminary data.</text>
</comment>
<name>A0A8K0P1M1_LADFU</name>
<evidence type="ECO:0000259" key="11">
    <source>
        <dbReference type="PROSITE" id="PS50258"/>
    </source>
</evidence>
<organism evidence="12 13">
    <name type="scientific">Ladona fulva</name>
    <name type="common">Scarce chaser dragonfly</name>
    <name type="synonym">Libellula fulva</name>
    <dbReference type="NCBI Taxonomy" id="123851"/>
    <lineage>
        <taxon>Eukaryota</taxon>
        <taxon>Metazoa</taxon>
        <taxon>Ecdysozoa</taxon>
        <taxon>Arthropoda</taxon>
        <taxon>Hexapoda</taxon>
        <taxon>Insecta</taxon>
        <taxon>Pterygota</taxon>
        <taxon>Palaeoptera</taxon>
        <taxon>Odonata</taxon>
        <taxon>Epiprocta</taxon>
        <taxon>Anisoptera</taxon>
        <taxon>Libelluloidea</taxon>
        <taxon>Libellulidae</taxon>
        <taxon>Ladona</taxon>
    </lineage>
</organism>